<organism evidence="1 2">
    <name type="scientific">Candidatus Neoehrlichia procyonis str. RAC413</name>
    <dbReference type="NCBI Taxonomy" id="1359163"/>
    <lineage>
        <taxon>Bacteria</taxon>
        <taxon>Pseudomonadati</taxon>
        <taxon>Pseudomonadota</taxon>
        <taxon>Alphaproteobacteria</taxon>
        <taxon>Rickettsiales</taxon>
        <taxon>Anaplasmataceae</taxon>
        <taxon>Candidatus Neoehrlichia</taxon>
    </lineage>
</organism>
<comment type="caution">
    <text evidence="1">The sequence shown here is derived from an EMBL/GenBank/DDBJ whole genome shotgun (WGS) entry which is preliminary data.</text>
</comment>
<sequence>MDVIGDKYTEFEVSAGSRAQFFMYDGVNSTSVMFGDIKLYEEDAECIYYYQSVDDGILTTRTVNYKNMRFFTIEHDPVYFTVKKYEESLSDSPDSCGSTINYGNAMKPMPIRIRNQLLKLYNFDRNTAVRLFDDDEWLKELYVSELSNDLGKCIKSLRKTADDLFKINMQGIAKKDYLMDNGFISYKAVDVGLLISHVPVYSFMKNDSISYTSANILYKPAYFYAPMTPPMYATIKVTSIIKSYSVSIFYSPTLYYEFIYGENDIDVKQKQNNANILNSIITNLKLMIQYVKSFIKSIINKLCVMLNYGITVIEKQLLKRNDKLIVKGSDISNKNVELLNDTINSEKVQSAKVAHNIHDVEIQCCHSNKTIGITKY</sequence>
<dbReference type="EMBL" id="LANX01000001">
    <property type="protein sequence ID" value="KJV68901.1"/>
    <property type="molecule type" value="Genomic_DNA"/>
</dbReference>
<gene>
    <name evidence="1" type="ORF">NLO413_0272</name>
</gene>
<name>A0A0F3NM93_9RICK</name>
<dbReference type="AlphaFoldDB" id="A0A0F3NM93"/>
<evidence type="ECO:0000313" key="1">
    <source>
        <dbReference type="EMBL" id="KJV68901.1"/>
    </source>
</evidence>
<evidence type="ECO:0000313" key="2">
    <source>
        <dbReference type="Proteomes" id="UP000033562"/>
    </source>
</evidence>
<dbReference type="Proteomes" id="UP000033562">
    <property type="component" value="Unassembled WGS sequence"/>
</dbReference>
<reference evidence="1 2" key="1">
    <citation type="submission" date="2015-02" db="EMBL/GenBank/DDBJ databases">
        <title>Genome Sequencing of Rickettsiales.</title>
        <authorList>
            <person name="Daugherty S.C."/>
            <person name="Su Q."/>
            <person name="Abolude K."/>
            <person name="Beier-Sexton M."/>
            <person name="Carlyon J.A."/>
            <person name="Carter R."/>
            <person name="Day N.P."/>
            <person name="Dumler S.J."/>
            <person name="Dyachenko V."/>
            <person name="Godinez A."/>
            <person name="Kurtti T.J."/>
            <person name="Lichay M."/>
            <person name="Mullins K.E."/>
            <person name="Ott S."/>
            <person name="Pappas-Brown V."/>
            <person name="Paris D.H."/>
            <person name="Patel P."/>
            <person name="Richards A.L."/>
            <person name="Sadzewicz L."/>
            <person name="Sears K."/>
            <person name="Seidman D."/>
            <person name="Sengamalay N."/>
            <person name="Stenos J."/>
            <person name="Tallon L.J."/>
            <person name="Vincent G."/>
            <person name="Fraser C.M."/>
            <person name="Munderloh U."/>
            <person name="Dunning-Hotopp J.C."/>
        </authorList>
    </citation>
    <scope>NUCLEOTIDE SEQUENCE [LARGE SCALE GENOMIC DNA]</scope>
    <source>
        <strain evidence="1 2">RAC413</strain>
    </source>
</reference>
<proteinExistence type="predicted"/>
<keyword evidence="2" id="KW-1185">Reference proteome</keyword>
<accession>A0A0F3NM93</accession>
<protein>
    <submittedName>
        <fullName evidence="1">Uncharacterized protein</fullName>
    </submittedName>
</protein>